<sequence length="284" mass="30817">MTSPSGDRAPRVSVVIPAFQNGAYIGETIRSVLAQTFTDFELIVADHSSTDDTLAVIESFDDPRITVLHTDAGGGAKRNWDRVSRAARGELIKLLPGDDTIFPNCLAEQVAAFDAHPSAVLVASRRTLTDARGETIAAARGLGGLSGLVPGRDAARATVTAGSNIFGEPGCVLVRRDVLEKVGWWDDTQPFLIDEATYVRVALHGDVVALPEPLASFRINAGQWSVRLARQQARQAADFHRGLRESDPTLVSANDVRIGDFKALVTSFLRRGVYLLYRKRLRTP</sequence>
<dbReference type="Gene3D" id="3.90.550.10">
    <property type="entry name" value="Spore Coat Polysaccharide Biosynthesis Protein SpsA, Chain A"/>
    <property type="match status" value="1"/>
</dbReference>
<name>R7WMN9_9NOCA</name>
<evidence type="ECO:0000313" key="2">
    <source>
        <dbReference type="EMBL" id="EOM76586.1"/>
    </source>
</evidence>
<dbReference type="Pfam" id="PF00535">
    <property type="entry name" value="Glycos_transf_2"/>
    <property type="match status" value="1"/>
</dbReference>
<dbReference type="SUPFAM" id="SSF53448">
    <property type="entry name" value="Nucleotide-diphospho-sugar transferases"/>
    <property type="match status" value="1"/>
</dbReference>
<dbReference type="PATRIC" id="fig|1273125.3.peg.1912"/>
<dbReference type="InterPro" id="IPR029044">
    <property type="entry name" value="Nucleotide-diphossugar_trans"/>
</dbReference>
<dbReference type="AlphaFoldDB" id="R7WMN9"/>
<dbReference type="RefSeq" id="WP_010838044.1">
    <property type="nucleotide sequence ID" value="NZ_APMY01000063.1"/>
</dbReference>
<evidence type="ECO:0000313" key="3">
    <source>
        <dbReference type="Proteomes" id="UP000013525"/>
    </source>
</evidence>
<evidence type="ECO:0000259" key="1">
    <source>
        <dbReference type="Pfam" id="PF00535"/>
    </source>
</evidence>
<proteinExistence type="predicted"/>
<keyword evidence="3" id="KW-1185">Reference proteome</keyword>
<dbReference type="PANTHER" id="PTHR22916:SF3">
    <property type="entry name" value="UDP-GLCNAC:BETAGAL BETA-1,3-N-ACETYLGLUCOSAMINYLTRANSFERASE-LIKE PROTEIN 1"/>
    <property type="match status" value="1"/>
</dbReference>
<organism evidence="2 3">
    <name type="scientific">Rhodococcus rhodnii LMG 5362</name>
    <dbReference type="NCBI Taxonomy" id="1273125"/>
    <lineage>
        <taxon>Bacteria</taxon>
        <taxon>Bacillati</taxon>
        <taxon>Actinomycetota</taxon>
        <taxon>Actinomycetes</taxon>
        <taxon>Mycobacteriales</taxon>
        <taxon>Nocardiaceae</taxon>
        <taxon>Rhodococcus</taxon>
    </lineage>
</organism>
<reference evidence="2 3" key="1">
    <citation type="journal article" date="2013" name="Genome Announc.">
        <title>Draft Genome Sequence of Rhodococcus rhodnii Strain LMG5362, a Symbiont of Rhodnius prolixus (Hemiptera, Reduviidae, Triatominae), the Principle Vector of Trypanosoma cruzi.</title>
        <authorList>
            <person name="Pachebat J.A."/>
            <person name="van Keulen G."/>
            <person name="Whitten M.M."/>
            <person name="Girdwood S."/>
            <person name="Del Sol R."/>
            <person name="Dyson P.J."/>
            <person name="Facey P.D."/>
        </authorList>
    </citation>
    <scope>NUCLEOTIDE SEQUENCE [LARGE SCALE GENOMIC DNA]</scope>
    <source>
        <strain evidence="2 3">LMG 5362</strain>
    </source>
</reference>
<dbReference type="InterPro" id="IPR001173">
    <property type="entry name" value="Glyco_trans_2-like"/>
</dbReference>
<dbReference type="eggNOG" id="COG1215">
    <property type="taxonomic scope" value="Bacteria"/>
</dbReference>
<comment type="caution">
    <text evidence="2">The sequence shown here is derived from an EMBL/GenBank/DDBJ whole genome shotgun (WGS) entry which is preliminary data.</text>
</comment>
<dbReference type="Proteomes" id="UP000013525">
    <property type="component" value="Unassembled WGS sequence"/>
</dbReference>
<dbReference type="PANTHER" id="PTHR22916">
    <property type="entry name" value="GLYCOSYLTRANSFERASE"/>
    <property type="match status" value="1"/>
</dbReference>
<feature type="domain" description="Glycosyltransferase 2-like" evidence="1">
    <location>
        <begin position="13"/>
        <end position="182"/>
    </location>
</feature>
<keyword evidence="2" id="KW-0808">Transferase</keyword>
<accession>R7WMN9</accession>
<dbReference type="EMBL" id="APMY01000063">
    <property type="protein sequence ID" value="EOM76586.1"/>
    <property type="molecule type" value="Genomic_DNA"/>
</dbReference>
<protein>
    <submittedName>
        <fullName evidence="2">Glycosyl transferase</fullName>
    </submittedName>
</protein>
<gene>
    <name evidence="2" type="ORF">Rrhod_1983</name>
</gene>
<dbReference type="GO" id="GO:0016758">
    <property type="term" value="F:hexosyltransferase activity"/>
    <property type="evidence" value="ECO:0007669"/>
    <property type="project" value="UniProtKB-ARBA"/>
</dbReference>